<sequence length="442" mass="46688">IMKSPTSQLIEDGPDAERLRQIARRKEQNRNAQRRLRERKEEYTMQLEAQLAELHRRSQSQEEESHFLREALSRMRAENQSLAQQISLIHQAVPSTQTTHPLPQRASIDLGIDPFAPIAGSMRSRNRSQSATQPTHPAHPGAPTMASPWSASVPVLHSFAHVPAFGSTIHPHITHRPPVPASMSSSGPIALAGGLSLAVPESPEDVTMPLSTTSNEASRAASSSPSLHRRDSLAPAPSPFDARSMFSRHGSDQTDITIPSDRSDTDMPLSTKLRRSAPSLHGGAVSQPSAADTMMASCLDSIHSVSGSSGAAPQMNASAAATQKAAFEFAASWIASSSESAAGNLSIPDLRSTDMSSASKPLGITPGALGLAHGGVMSSGGEGWTISPWINMSQAASNDNTAASHHTPAEASMQGVPSDLAKSLASRRGFSGSLKLEPPLMS</sequence>
<feature type="coiled-coil region" evidence="1">
    <location>
        <begin position="16"/>
        <end position="64"/>
    </location>
</feature>
<keyword evidence="5" id="KW-1185">Reference proteome</keyword>
<feature type="region of interest" description="Disordered" evidence="2">
    <location>
        <begin position="200"/>
        <end position="288"/>
    </location>
</feature>
<feature type="region of interest" description="Disordered" evidence="2">
    <location>
        <begin position="123"/>
        <end position="146"/>
    </location>
</feature>
<dbReference type="Gene3D" id="1.20.5.170">
    <property type="match status" value="1"/>
</dbReference>
<dbReference type="PROSITE" id="PS00036">
    <property type="entry name" value="BZIP_BASIC"/>
    <property type="match status" value="1"/>
</dbReference>
<name>A0A317XPC3_9BASI</name>
<dbReference type="STRING" id="1882483.A0A317XPC3"/>
<evidence type="ECO:0000313" key="5">
    <source>
        <dbReference type="Proteomes" id="UP000246740"/>
    </source>
</evidence>
<dbReference type="GO" id="GO:0003700">
    <property type="term" value="F:DNA-binding transcription factor activity"/>
    <property type="evidence" value="ECO:0007669"/>
    <property type="project" value="InterPro"/>
</dbReference>
<evidence type="ECO:0000256" key="1">
    <source>
        <dbReference type="SAM" id="Coils"/>
    </source>
</evidence>
<proteinExistence type="predicted"/>
<protein>
    <recommendedName>
        <fullName evidence="3">BZIP domain-containing protein</fullName>
    </recommendedName>
</protein>
<dbReference type="CDD" id="cd14688">
    <property type="entry name" value="bZIP_YAP"/>
    <property type="match status" value="1"/>
</dbReference>
<gene>
    <name evidence="4" type="ORF">BCV70DRAFT_161489</name>
</gene>
<feature type="compositionally biased region" description="Polar residues" evidence="2">
    <location>
        <begin position="209"/>
        <end position="226"/>
    </location>
</feature>
<evidence type="ECO:0000313" key="4">
    <source>
        <dbReference type="EMBL" id="PWZ00214.1"/>
    </source>
</evidence>
<dbReference type="SUPFAM" id="SSF57959">
    <property type="entry name" value="Leucine zipper domain"/>
    <property type="match status" value="1"/>
</dbReference>
<feature type="non-terminal residue" evidence="4">
    <location>
        <position position="1"/>
    </location>
</feature>
<accession>A0A317XPC3</accession>
<feature type="region of interest" description="Disordered" evidence="2">
    <location>
        <begin position="397"/>
        <end position="428"/>
    </location>
</feature>
<keyword evidence="1" id="KW-0175">Coiled coil</keyword>
<evidence type="ECO:0000256" key="2">
    <source>
        <dbReference type="SAM" id="MobiDB-lite"/>
    </source>
</evidence>
<dbReference type="EMBL" id="KZ819193">
    <property type="protein sequence ID" value="PWZ00214.1"/>
    <property type="molecule type" value="Genomic_DNA"/>
</dbReference>
<dbReference type="PROSITE" id="PS50217">
    <property type="entry name" value="BZIP"/>
    <property type="match status" value="1"/>
</dbReference>
<dbReference type="OrthoDB" id="2593073at2759"/>
<dbReference type="InterPro" id="IPR046347">
    <property type="entry name" value="bZIP_sf"/>
</dbReference>
<organism evidence="4 5">
    <name type="scientific">Testicularia cyperi</name>
    <dbReference type="NCBI Taxonomy" id="1882483"/>
    <lineage>
        <taxon>Eukaryota</taxon>
        <taxon>Fungi</taxon>
        <taxon>Dikarya</taxon>
        <taxon>Basidiomycota</taxon>
        <taxon>Ustilaginomycotina</taxon>
        <taxon>Ustilaginomycetes</taxon>
        <taxon>Ustilaginales</taxon>
        <taxon>Anthracoideaceae</taxon>
        <taxon>Testicularia</taxon>
    </lineage>
</organism>
<dbReference type="InParanoid" id="A0A317XPC3"/>
<dbReference type="AlphaFoldDB" id="A0A317XPC3"/>
<feature type="domain" description="BZIP" evidence="3">
    <location>
        <begin position="24"/>
        <end position="82"/>
    </location>
</feature>
<evidence type="ECO:0000259" key="3">
    <source>
        <dbReference type="PROSITE" id="PS50217"/>
    </source>
</evidence>
<dbReference type="InterPro" id="IPR004827">
    <property type="entry name" value="bZIP"/>
</dbReference>
<reference evidence="4 5" key="1">
    <citation type="journal article" date="2018" name="Mol. Biol. Evol.">
        <title>Broad Genomic Sampling Reveals a Smut Pathogenic Ancestry of the Fungal Clade Ustilaginomycotina.</title>
        <authorList>
            <person name="Kijpornyongpan T."/>
            <person name="Mondo S.J."/>
            <person name="Barry K."/>
            <person name="Sandor L."/>
            <person name="Lee J."/>
            <person name="Lipzen A."/>
            <person name="Pangilinan J."/>
            <person name="LaButti K."/>
            <person name="Hainaut M."/>
            <person name="Henrissat B."/>
            <person name="Grigoriev I.V."/>
            <person name="Spatafora J.W."/>
            <person name="Aime M.C."/>
        </authorList>
    </citation>
    <scope>NUCLEOTIDE SEQUENCE [LARGE SCALE GENOMIC DNA]</scope>
    <source>
        <strain evidence="4 5">MCA 3645</strain>
    </source>
</reference>
<dbReference type="SMART" id="SM00338">
    <property type="entry name" value="BRLZ"/>
    <property type="match status" value="1"/>
</dbReference>
<dbReference type="Proteomes" id="UP000246740">
    <property type="component" value="Unassembled WGS sequence"/>
</dbReference>